<keyword evidence="3" id="KW-1185">Reference proteome</keyword>
<accession>A0A1M6MI99</accession>
<organism evidence="2 3">
    <name type="scientific">Clostridium cavendishii DSM 21758</name>
    <dbReference type="NCBI Taxonomy" id="1121302"/>
    <lineage>
        <taxon>Bacteria</taxon>
        <taxon>Bacillati</taxon>
        <taxon>Bacillota</taxon>
        <taxon>Clostridia</taxon>
        <taxon>Eubacteriales</taxon>
        <taxon>Clostridiaceae</taxon>
        <taxon>Clostridium</taxon>
    </lineage>
</organism>
<feature type="domain" description="N-acetyltransferase" evidence="1">
    <location>
        <begin position="3"/>
        <end position="210"/>
    </location>
</feature>
<dbReference type="AlphaFoldDB" id="A0A1M6MI99"/>
<evidence type="ECO:0000313" key="2">
    <source>
        <dbReference type="EMBL" id="SHJ83241.1"/>
    </source>
</evidence>
<evidence type="ECO:0000313" key="3">
    <source>
        <dbReference type="Proteomes" id="UP000184310"/>
    </source>
</evidence>
<dbReference type="Proteomes" id="UP000184310">
    <property type="component" value="Unassembled WGS sequence"/>
</dbReference>
<dbReference type="Pfam" id="PF00583">
    <property type="entry name" value="Acetyltransf_1"/>
    <property type="match status" value="1"/>
</dbReference>
<gene>
    <name evidence="2" type="ORF">SAMN02745163_02649</name>
</gene>
<dbReference type="CDD" id="cd04301">
    <property type="entry name" value="NAT_SF"/>
    <property type="match status" value="1"/>
</dbReference>
<dbReference type="STRING" id="1121302.SAMN02745163_02649"/>
<dbReference type="InterPro" id="IPR000182">
    <property type="entry name" value="GNAT_dom"/>
</dbReference>
<dbReference type="GO" id="GO:0016747">
    <property type="term" value="F:acyltransferase activity, transferring groups other than amino-acyl groups"/>
    <property type="evidence" value="ECO:0007669"/>
    <property type="project" value="InterPro"/>
</dbReference>
<keyword evidence="2" id="KW-0808">Transferase</keyword>
<dbReference type="EMBL" id="FQZB01000011">
    <property type="protein sequence ID" value="SHJ83241.1"/>
    <property type="molecule type" value="Genomic_DNA"/>
</dbReference>
<reference evidence="2 3" key="1">
    <citation type="submission" date="2016-11" db="EMBL/GenBank/DDBJ databases">
        <authorList>
            <person name="Jaros S."/>
            <person name="Januszkiewicz K."/>
            <person name="Wedrychowicz H."/>
        </authorList>
    </citation>
    <scope>NUCLEOTIDE SEQUENCE [LARGE SCALE GENOMIC DNA]</scope>
    <source>
        <strain evidence="2 3">DSM 21758</strain>
    </source>
</reference>
<proteinExistence type="predicted"/>
<name>A0A1M6MI99_9CLOT</name>
<dbReference type="InterPro" id="IPR016181">
    <property type="entry name" value="Acyl_CoA_acyltransferase"/>
</dbReference>
<dbReference type="Gene3D" id="3.40.630.30">
    <property type="match status" value="1"/>
</dbReference>
<dbReference type="PROSITE" id="PS51186">
    <property type="entry name" value="GNAT"/>
    <property type="match status" value="1"/>
</dbReference>
<sequence>MMLKYKKFEKKYLDSCIEIVKSTWLFEENLINPKNPKYIYKHYVMNCVNWSEHLDLIVDDNDQVVGILFGSIEDNAWIKEFKYTIIQYKLNISMWWHIIIGDLGQRKRAFEVYKNMKSHDAKGEADADNFDSEINLFILSPSLRGQGYGRKLMNRYVEFCKENNLDTVFLWTTTDCSWEFYERYGFNELRRFKFSSLDEENTIVYQLNVWEK</sequence>
<evidence type="ECO:0000259" key="1">
    <source>
        <dbReference type="PROSITE" id="PS51186"/>
    </source>
</evidence>
<dbReference type="SUPFAM" id="SSF55729">
    <property type="entry name" value="Acyl-CoA N-acyltransferases (Nat)"/>
    <property type="match status" value="1"/>
</dbReference>
<protein>
    <submittedName>
        <fullName evidence="2">Acetyltransferase (GNAT) family protein</fullName>
    </submittedName>
</protein>